<dbReference type="Gene3D" id="2.40.40.10">
    <property type="entry name" value="RlpA-like domain"/>
    <property type="match status" value="2"/>
</dbReference>
<dbReference type="Pfam" id="PF03330">
    <property type="entry name" value="DPBB_1"/>
    <property type="match status" value="1"/>
</dbReference>
<feature type="compositionally biased region" description="Low complexity" evidence="2">
    <location>
        <begin position="151"/>
        <end position="171"/>
    </location>
</feature>
<dbReference type="PANTHER" id="PTHR31836">
    <property type="match status" value="1"/>
</dbReference>
<reference evidence="5" key="1">
    <citation type="journal article" date="2020" name="Fungal Divers.">
        <title>Resolving the Mortierellaceae phylogeny through synthesis of multi-gene phylogenetics and phylogenomics.</title>
        <authorList>
            <person name="Vandepol N."/>
            <person name="Liber J."/>
            <person name="Desiro A."/>
            <person name="Na H."/>
            <person name="Kennedy M."/>
            <person name="Barry K."/>
            <person name="Grigoriev I.V."/>
            <person name="Miller A.N."/>
            <person name="O'Donnell K."/>
            <person name="Stajich J.E."/>
            <person name="Bonito G."/>
        </authorList>
    </citation>
    <scope>NUCLEOTIDE SEQUENCE</scope>
    <source>
        <strain evidence="5">NRRL 6426</strain>
    </source>
</reference>
<feature type="region of interest" description="Disordered" evidence="2">
    <location>
        <begin position="138"/>
        <end position="171"/>
    </location>
</feature>
<accession>A0A9P5V9A2</accession>
<organism evidence="5 6">
    <name type="scientific">Linnemannia schmuckeri</name>
    <dbReference type="NCBI Taxonomy" id="64567"/>
    <lineage>
        <taxon>Eukaryota</taxon>
        <taxon>Fungi</taxon>
        <taxon>Fungi incertae sedis</taxon>
        <taxon>Mucoromycota</taxon>
        <taxon>Mortierellomycotina</taxon>
        <taxon>Mortierellomycetes</taxon>
        <taxon>Mortierellales</taxon>
        <taxon>Mortierellaceae</taxon>
        <taxon>Linnemannia</taxon>
    </lineage>
</organism>
<name>A0A9P5V9A2_9FUNG</name>
<proteinExistence type="predicted"/>
<dbReference type="EMBL" id="JAAAUQ010000703">
    <property type="protein sequence ID" value="KAF9148154.1"/>
    <property type="molecule type" value="Genomic_DNA"/>
</dbReference>
<protein>
    <recommendedName>
        <fullName evidence="4">RlpA-like protein double-psi beta-barrel domain-containing protein</fullName>
    </recommendedName>
</protein>
<evidence type="ECO:0000259" key="4">
    <source>
        <dbReference type="Pfam" id="PF03330"/>
    </source>
</evidence>
<dbReference type="AlphaFoldDB" id="A0A9P5V9A2"/>
<evidence type="ECO:0000256" key="3">
    <source>
        <dbReference type="SAM" id="SignalP"/>
    </source>
</evidence>
<evidence type="ECO:0000256" key="1">
    <source>
        <dbReference type="ARBA" id="ARBA00022729"/>
    </source>
</evidence>
<sequence length="275" mass="29748">MARFTALFLMGASLMGVMSAPASSSSSSSKGMAKLNTQYKGYATTFDDKRSACPGIKYSFSEPVAAVNTALFGNKKGTNVCGKYVKVSLRNKPSKTYTYRVVDICHGCDKNSIDLSKVGMRKFSKKSIEAINWKLVNSSDKSSQKPKPKPTKTAVVAKPTKTSSKPSISHTSKVYHGRGTWFSDTTGSCGVRFSQSDMIAALNQDQMGAYSGSRSRCGDKIRVKAKGSSASVIVRVVDTCPSRYCKHGALDLSRAAFQKFAPMSKGVLELEWSFV</sequence>
<dbReference type="CDD" id="cd22191">
    <property type="entry name" value="DPBB_RlpA_EXP_N-like"/>
    <property type="match status" value="2"/>
</dbReference>
<dbReference type="PANTHER" id="PTHR31836:SF28">
    <property type="entry name" value="SRCR DOMAIN-CONTAINING PROTEIN-RELATED"/>
    <property type="match status" value="1"/>
</dbReference>
<dbReference type="SUPFAM" id="SSF50685">
    <property type="entry name" value="Barwin-like endoglucanases"/>
    <property type="match status" value="2"/>
</dbReference>
<keyword evidence="6" id="KW-1185">Reference proteome</keyword>
<dbReference type="OrthoDB" id="623670at2759"/>
<dbReference type="Proteomes" id="UP000748756">
    <property type="component" value="Unassembled WGS sequence"/>
</dbReference>
<keyword evidence="1 3" id="KW-0732">Signal</keyword>
<feature type="signal peptide" evidence="3">
    <location>
        <begin position="1"/>
        <end position="19"/>
    </location>
</feature>
<evidence type="ECO:0000256" key="2">
    <source>
        <dbReference type="SAM" id="MobiDB-lite"/>
    </source>
</evidence>
<evidence type="ECO:0000313" key="6">
    <source>
        <dbReference type="Proteomes" id="UP000748756"/>
    </source>
</evidence>
<feature type="domain" description="RlpA-like protein double-psi beta-barrel" evidence="4">
    <location>
        <begin position="177"/>
        <end position="270"/>
    </location>
</feature>
<comment type="caution">
    <text evidence="5">The sequence shown here is derived from an EMBL/GenBank/DDBJ whole genome shotgun (WGS) entry which is preliminary data.</text>
</comment>
<dbReference type="InterPro" id="IPR036908">
    <property type="entry name" value="RlpA-like_sf"/>
</dbReference>
<evidence type="ECO:0000313" key="5">
    <source>
        <dbReference type="EMBL" id="KAF9148154.1"/>
    </source>
</evidence>
<dbReference type="InterPro" id="IPR051477">
    <property type="entry name" value="Expansin_CellWall"/>
</dbReference>
<feature type="chain" id="PRO_5040487294" description="RlpA-like protein double-psi beta-barrel domain-containing protein" evidence="3">
    <location>
        <begin position="20"/>
        <end position="275"/>
    </location>
</feature>
<gene>
    <name evidence="5" type="ORF">BG015_010147</name>
</gene>
<dbReference type="InterPro" id="IPR009009">
    <property type="entry name" value="RlpA-like_DPBB"/>
</dbReference>